<dbReference type="EMBL" id="FCNW02000021">
    <property type="protein sequence ID" value="SAL48046.1"/>
    <property type="molecule type" value="Genomic_DNA"/>
</dbReference>
<sequence length="303" mass="32739">MTVTAALRQWALAVALVLLAAALWMPGVRLIRDRFDYVVTFDITQSMNVEDVMLDGVRTSRLVYAREAMRRALRRMPCGSRVGWSVFTGTRSLLLLEPLEVCEHYDALATSLDGIDGRMRWANASRIANGGLFSAIHQAKQMGDHVAVVFVTDGQEAPPRPLSDTSMPGITPGEVRGWLIGVGGDQPAPIPKTDSDGRPAGFWLASDVVQTSAMSSAQRGEVSHEELSALRGGYLKTLGGQTGLEYRALPTAEALGDALLDSRFAERVGSTVDVRWCAALGALVMLVVVFLPDFRGVGAPTRR</sequence>
<proteinExistence type="predicted"/>
<gene>
    <name evidence="2" type="ORF">AWB65_03848</name>
</gene>
<dbReference type="SUPFAM" id="SSF53300">
    <property type="entry name" value="vWA-like"/>
    <property type="match status" value="1"/>
</dbReference>
<keyword evidence="3" id="KW-1185">Reference proteome</keyword>
<feature type="transmembrane region" description="Helical" evidence="1">
    <location>
        <begin position="6"/>
        <end position="25"/>
    </location>
</feature>
<comment type="caution">
    <text evidence="2">The sequence shown here is derived from an EMBL/GenBank/DDBJ whole genome shotgun (WGS) entry which is preliminary data.</text>
</comment>
<keyword evidence="1" id="KW-0812">Transmembrane</keyword>
<dbReference type="Proteomes" id="UP000054977">
    <property type="component" value="Unassembled WGS sequence"/>
</dbReference>
<dbReference type="Gene3D" id="3.40.50.410">
    <property type="entry name" value="von Willebrand factor, type A domain"/>
    <property type="match status" value="1"/>
</dbReference>
<dbReference type="InterPro" id="IPR036465">
    <property type="entry name" value="vWFA_dom_sf"/>
</dbReference>
<keyword evidence="1" id="KW-1133">Transmembrane helix</keyword>
<feature type="transmembrane region" description="Helical" evidence="1">
    <location>
        <begin position="272"/>
        <end position="291"/>
    </location>
</feature>
<organism evidence="2 3">
    <name type="scientific">Caballeronia humi</name>
    <dbReference type="NCBI Taxonomy" id="326474"/>
    <lineage>
        <taxon>Bacteria</taxon>
        <taxon>Pseudomonadati</taxon>
        <taxon>Pseudomonadota</taxon>
        <taxon>Betaproteobacteria</taxon>
        <taxon>Burkholderiales</taxon>
        <taxon>Burkholderiaceae</taxon>
        <taxon>Caballeronia</taxon>
    </lineage>
</organism>
<dbReference type="STRING" id="326474.AWB65_03848"/>
<evidence type="ECO:0008006" key="4">
    <source>
        <dbReference type="Google" id="ProtNLM"/>
    </source>
</evidence>
<dbReference type="RefSeq" id="WP_087668649.1">
    <property type="nucleotide sequence ID" value="NZ_FCNW02000021.1"/>
</dbReference>
<reference evidence="2" key="1">
    <citation type="submission" date="2016-01" db="EMBL/GenBank/DDBJ databases">
        <authorList>
            <person name="Peeters C."/>
        </authorList>
    </citation>
    <scope>NUCLEOTIDE SEQUENCE [LARGE SCALE GENOMIC DNA]</scope>
    <source>
        <strain evidence="2">LMG 22934</strain>
    </source>
</reference>
<evidence type="ECO:0000256" key="1">
    <source>
        <dbReference type="SAM" id="Phobius"/>
    </source>
</evidence>
<name>A0A158HUR1_9BURK</name>
<protein>
    <recommendedName>
        <fullName evidence="4">MxaL protein</fullName>
    </recommendedName>
</protein>
<dbReference type="OrthoDB" id="8532766at2"/>
<keyword evidence="1" id="KW-0472">Membrane</keyword>
<evidence type="ECO:0000313" key="3">
    <source>
        <dbReference type="Proteomes" id="UP000054977"/>
    </source>
</evidence>
<evidence type="ECO:0000313" key="2">
    <source>
        <dbReference type="EMBL" id="SAL48046.1"/>
    </source>
</evidence>
<accession>A0A158HUR1</accession>
<dbReference type="AlphaFoldDB" id="A0A158HUR1"/>